<sequence>MWNGIVGRCLEDECEGRTRTGTGYSGLACFKNHC</sequence>
<reference evidence="1" key="1">
    <citation type="journal article" date="2021" name="Proc. Natl. Acad. Sci. U.S.A.">
        <title>A Catalog of Tens of Thousands of Viruses from Human Metagenomes Reveals Hidden Associations with Chronic Diseases.</title>
        <authorList>
            <person name="Tisza M.J."/>
            <person name="Buck C.B."/>
        </authorList>
    </citation>
    <scope>NUCLEOTIDE SEQUENCE</scope>
    <source>
        <strain evidence="1">Ctilw2</strain>
    </source>
</reference>
<dbReference type="EMBL" id="BK015082">
    <property type="protein sequence ID" value="DAD90316.1"/>
    <property type="molecule type" value="Genomic_DNA"/>
</dbReference>
<organism evidence="1">
    <name type="scientific">Caudovirales sp. ctilw2</name>
    <dbReference type="NCBI Taxonomy" id="2826782"/>
    <lineage>
        <taxon>Viruses</taxon>
        <taxon>Duplodnaviria</taxon>
        <taxon>Heunggongvirae</taxon>
        <taxon>Uroviricota</taxon>
        <taxon>Caudoviricetes</taxon>
    </lineage>
</organism>
<name>A0A8S5N767_9CAUD</name>
<protein>
    <submittedName>
        <fullName evidence="1">Uncharacterized protein</fullName>
    </submittedName>
</protein>
<evidence type="ECO:0000313" key="1">
    <source>
        <dbReference type="EMBL" id="DAD90316.1"/>
    </source>
</evidence>
<accession>A0A8S5N767</accession>
<proteinExistence type="predicted"/>